<dbReference type="InterPro" id="IPR013211">
    <property type="entry name" value="LVIVD"/>
</dbReference>
<feature type="chain" id="PRO_5038483144" description="Secreted protein" evidence="1">
    <location>
        <begin position="32"/>
        <end position="474"/>
    </location>
</feature>
<evidence type="ECO:0000256" key="1">
    <source>
        <dbReference type="SAM" id="SignalP"/>
    </source>
</evidence>
<dbReference type="RefSeq" id="WP_184637699.1">
    <property type="nucleotide sequence ID" value="NZ_BAABKT010000032.1"/>
</dbReference>
<evidence type="ECO:0000313" key="3">
    <source>
        <dbReference type="Proteomes" id="UP000578077"/>
    </source>
</evidence>
<feature type="signal peptide" evidence="1">
    <location>
        <begin position="1"/>
        <end position="31"/>
    </location>
</feature>
<gene>
    <name evidence="2" type="ORF">HNR25_004092</name>
</gene>
<dbReference type="AlphaFoldDB" id="A0A841ELQ2"/>
<keyword evidence="1" id="KW-0732">Signal</keyword>
<accession>A0A841ELQ2</accession>
<proteinExistence type="predicted"/>
<protein>
    <recommendedName>
        <fullName evidence="4">Secreted protein</fullName>
    </recommendedName>
</protein>
<keyword evidence="3" id="KW-1185">Reference proteome</keyword>
<dbReference type="Proteomes" id="UP000578077">
    <property type="component" value="Unassembled WGS sequence"/>
</dbReference>
<sequence length="474" mass="50257">MSTSPGPSLRRRDRLKRIGAITAGAAASALAATALAPAALADTADDVSTSGNVEHIANLAKEGPFADSSSFNSDLAFTGDYAVDGNYSGFTVYDISDPRSPQAVSQVLCEGGQGDVSISGDLLYYSVDYPRESDECGAPASTPADADAFEGLRIFDISDKAEPAYVGAVRTDCGSHTNTLVPGGDGTDYVYVSSYAPSDAYPNCQTPHDKISVVEVPTDAPSSAEVVNEPVLFPDGGNPGGTGELRPTEGCHDITVLPGRDMAAGACMGDGVMMDISDPVNPVVTETVRDDNFAFWHSATFSNTAGSVIFTDELGGGGAATCNEEVGPERGADAVYALKGGKKNPRLEFASYFKIDRHQTDTENCVAHNGSLIPVQGKDYFVQSWYQGGVSVIDFNDPENPREIGYFDRGPLSEDELQLGGSWSAYYYNGHVYSSDIQQGLDVLKLDDPRLDKAEKVTYDEFNPQSQPRYTPGA</sequence>
<reference evidence="2 3" key="1">
    <citation type="submission" date="2020-08" db="EMBL/GenBank/DDBJ databases">
        <title>Sequencing the genomes of 1000 actinobacteria strains.</title>
        <authorList>
            <person name="Klenk H.-P."/>
        </authorList>
    </citation>
    <scope>NUCLEOTIDE SEQUENCE [LARGE SCALE GENOMIC DNA]</scope>
    <source>
        <strain evidence="2 3">DSM 44593</strain>
    </source>
</reference>
<evidence type="ECO:0000313" key="2">
    <source>
        <dbReference type="EMBL" id="MBB6000341.1"/>
    </source>
</evidence>
<dbReference type="EMBL" id="JACHLY010000001">
    <property type="protein sequence ID" value="MBB6000341.1"/>
    <property type="molecule type" value="Genomic_DNA"/>
</dbReference>
<name>A0A841ELQ2_9ACTN</name>
<comment type="caution">
    <text evidence="2">The sequence shown here is derived from an EMBL/GenBank/DDBJ whole genome shotgun (WGS) entry which is preliminary data.</text>
</comment>
<dbReference type="Pfam" id="PF08309">
    <property type="entry name" value="LVIVD"/>
    <property type="match status" value="2"/>
</dbReference>
<dbReference type="InterPro" id="IPR006311">
    <property type="entry name" value="TAT_signal"/>
</dbReference>
<evidence type="ECO:0008006" key="4">
    <source>
        <dbReference type="Google" id="ProtNLM"/>
    </source>
</evidence>
<dbReference type="PROSITE" id="PS51318">
    <property type="entry name" value="TAT"/>
    <property type="match status" value="1"/>
</dbReference>
<organism evidence="2 3">
    <name type="scientific">Streptomonospora salina</name>
    <dbReference type="NCBI Taxonomy" id="104205"/>
    <lineage>
        <taxon>Bacteria</taxon>
        <taxon>Bacillati</taxon>
        <taxon>Actinomycetota</taxon>
        <taxon>Actinomycetes</taxon>
        <taxon>Streptosporangiales</taxon>
        <taxon>Nocardiopsidaceae</taxon>
        <taxon>Streptomonospora</taxon>
    </lineage>
</organism>